<dbReference type="EC" id="2.7.13.3" evidence="3"/>
<comment type="subcellular location">
    <subcellularLocation>
        <location evidence="2">Cell membrane</location>
    </subcellularLocation>
</comment>
<dbReference type="Pfam" id="PF02518">
    <property type="entry name" value="HATPase_c"/>
    <property type="match status" value="1"/>
</dbReference>
<keyword evidence="7" id="KW-0597">Phosphoprotein</keyword>
<dbReference type="AlphaFoldDB" id="A0A133XEY1"/>
<dbReference type="Gene3D" id="3.30.565.10">
    <property type="entry name" value="Histidine kinase-like ATPase, C-terminal domain"/>
    <property type="match status" value="1"/>
</dbReference>
<name>A0A133XEY1_9RHOO</name>
<dbReference type="EMBL" id="LODL01000035">
    <property type="protein sequence ID" value="KXB29501.1"/>
    <property type="molecule type" value="Genomic_DNA"/>
</dbReference>
<evidence type="ECO:0000256" key="6">
    <source>
        <dbReference type="ARBA" id="ARBA00022475"/>
    </source>
</evidence>
<evidence type="ECO:0000256" key="15">
    <source>
        <dbReference type="ARBA" id="ARBA00023012"/>
    </source>
</evidence>
<dbReference type="CDD" id="cd00130">
    <property type="entry name" value="PAS"/>
    <property type="match status" value="1"/>
</dbReference>
<keyword evidence="14" id="KW-1133">Transmembrane helix</keyword>
<gene>
    <name evidence="19" type="ORF">AT959_16270</name>
</gene>
<dbReference type="GO" id="GO:0000155">
    <property type="term" value="F:phosphorelay sensor kinase activity"/>
    <property type="evidence" value="ECO:0007669"/>
    <property type="project" value="InterPro"/>
</dbReference>
<evidence type="ECO:0000256" key="9">
    <source>
        <dbReference type="ARBA" id="ARBA00022679"/>
    </source>
</evidence>
<dbReference type="InterPro" id="IPR003661">
    <property type="entry name" value="HisK_dim/P_dom"/>
</dbReference>
<evidence type="ECO:0000256" key="11">
    <source>
        <dbReference type="ARBA" id="ARBA00022741"/>
    </source>
</evidence>
<keyword evidence="15" id="KW-0902">Two-component regulatory system</keyword>
<keyword evidence="11" id="KW-0547">Nucleotide-binding</keyword>
<evidence type="ECO:0000256" key="7">
    <source>
        <dbReference type="ARBA" id="ARBA00022553"/>
    </source>
</evidence>
<keyword evidence="8" id="KW-0592">Phosphate transport</keyword>
<dbReference type="GO" id="GO:0016036">
    <property type="term" value="P:cellular response to phosphate starvation"/>
    <property type="evidence" value="ECO:0007669"/>
    <property type="project" value="TreeGrafter"/>
</dbReference>
<evidence type="ECO:0000256" key="8">
    <source>
        <dbReference type="ARBA" id="ARBA00022592"/>
    </source>
</evidence>
<dbReference type="Pfam" id="PF00512">
    <property type="entry name" value="HisKA"/>
    <property type="match status" value="1"/>
</dbReference>
<evidence type="ECO:0000256" key="12">
    <source>
        <dbReference type="ARBA" id="ARBA00022777"/>
    </source>
</evidence>
<dbReference type="PANTHER" id="PTHR45453">
    <property type="entry name" value="PHOSPHATE REGULON SENSOR PROTEIN PHOR"/>
    <property type="match status" value="1"/>
</dbReference>
<comment type="function">
    <text evidence="17">Member of the two-component regulatory system PhoR/PhoB involved in the phosphate regulon genes expression. PhoR may function as a membrane-associated protein kinase that phosphorylates PhoB in response to environmental signals.</text>
</comment>
<dbReference type="SMART" id="SM00091">
    <property type="entry name" value="PAS"/>
    <property type="match status" value="1"/>
</dbReference>
<proteinExistence type="predicted"/>
<dbReference type="SUPFAM" id="SSF55874">
    <property type="entry name" value="ATPase domain of HSP90 chaperone/DNA topoisomerase II/histidine kinase"/>
    <property type="match status" value="1"/>
</dbReference>
<keyword evidence="6" id="KW-1003">Cell membrane</keyword>
<keyword evidence="10" id="KW-0812">Transmembrane</keyword>
<sequence>MTAQVIRALLLALLSIVVALPVGHFYAPWAGWVVFCGGLGLQMLFHFRNFARLDRWSRAPVVDSSLEGEGAWDGIFGRLYRHEKDLRAQIARRDAEIAMLIAAGQALTDGVVLLDNQNQILFCNTTAEMQLGLVVKTDRGQPVVNLVRQPEFVAYLTDEDFSRPLTLRSDRNEDRVLSIYVIPYAGDRRLMQIKDVTQTDRLDRMRRDFVANVSHELRTPLTVLAGFLETLQEIEVDREEQARYLAMMSEQSLRMQSIVQDLLTLSSIESAPPPDNEPVDMVNMIDKLRRDAEALSAGRHTVVVETDGQGDLRGSEPELVSAFANLVSNAVRYTPPGGTIRISWRASSQGAEFAVQDTGIGIDPKHIPRLTERFYRVDRGRSRDAGGTGLGLAIVKHSLSRHQAQLDIKSTPGLGSRFAARFPASRVAGI</sequence>
<dbReference type="InterPro" id="IPR036890">
    <property type="entry name" value="HATPase_C_sf"/>
</dbReference>
<dbReference type="GO" id="GO:0005524">
    <property type="term" value="F:ATP binding"/>
    <property type="evidence" value="ECO:0007669"/>
    <property type="project" value="UniProtKB-KW"/>
</dbReference>
<dbReference type="InterPro" id="IPR000014">
    <property type="entry name" value="PAS"/>
</dbReference>
<keyword evidence="12" id="KW-0418">Kinase</keyword>
<dbReference type="GO" id="GO:0006817">
    <property type="term" value="P:phosphate ion transport"/>
    <property type="evidence" value="ECO:0007669"/>
    <property type="project" value="UniProtKB-KW"/>
</dbReference>
<dbReference type="SUPFAM" id="SSF47384">
    <property type="entry name" value="Homodimeric domain of signal transducing histidine kinase"/>
    <property type="match status" value="1"/>
</dbReference>
<keyword evidence="20" id="KW-1185">Reference proteome</keyword>
<reference evidence="19 20" key="1">
    <citation type="submission" date="2015-12" db="EMBL/GenBank/DDBJ databases">
        <title>Nitrous oxide reduction kinetics distinguish bacteria harboring typical versus atypical NosZ.</title>
        <authorList>
            <person name="Yoon S."/>
            <person name="Nissen S."/>
            <person name="Park D."/>
            <person name="Sanford R.A."/>
            <person name="Loeffler F.E."/>
        </authorList>
    </citation>
    <scope>NUCLEOTIDE SEQUENCE [LARGE SCALE GENOMIC DNA]</scope>
    <source>
        <strain evidence="19 20">ATCC BAA-841</strain>
    </source>
</reference>
<dbReference type="GO" id="GO:0004721">
    <property type="term" value="F:phosphoprotein phosphatase activity"/>
    <property type="evidence" value="ECO:0007669"/>
    <property type="project" value="InterPro"/>
</dbReference>
<accession>A0A133XEY1</accession>
<comment type="catalytic activity">
    <reaction evidence="1">
        <text>ATP + protein L-histidine = ADP + protein N-phospho-L-histidine.</text>
        <dbReference type="EC" id="2.7.13.3"/>
    </reaction>
</comment>
<feature type="domain" description="Histidine kinase" evidence="18">
    <location>
        <begin position="212"/>
        <end position="426"/>
    </location>
</feature>
<dbReference type="InterPro" id="IPR005467">
    <property type="entry name" value="His_kinase_dom"/>
</dbReference>
<evidence type="ECO:0000313" key="20">
    <source>
        <dbReference type="Proteomes" id="UP000070186"/>
    </source>
</evidence>
<evidence type="ECO:0000259" key="18">
    <source>
        <dbReference type="PROSITE" id="PS50109"/>
    </source>
</evidence>
<evidence type="ECO:0000256" key="17">
    <source>
        <dbReference type="ARBA" id="ARBA00025207"/>
    </source>
</evidence>
<evidence type="ECO:0000256" key="10">
    <source>
        <dbReference type="ARBA" id="ARBA00022692"/>
    </source>
</evidence>
<dbReference type="InterPro" id="IPR050351">
    <property type="entry name" value="BphY/WalK/GraS-like"/>
</dbReference>
<dbReference type="SMART" id="SM00388">
    <property type="entry name" value="HisKA"/>
    <property type="match status" value="1"/>
</dbReference>
<dbReference type="InterPro" id="IPR014310">
    <property type="entry name" value="Sig_transdc_His_kinase_PhoR"/>
</dbReference>
<dbReference type="PANTHER" id="PTHR45453:SF1">
    <property type="entry name" value="PHOSPHATE REGULON SENSOR PROTEIN PHOR"/>
    <property type="match status" value="1"/>
</dbReference>
<dbReference type="InterPro" id="IPR004358">
    <property type="entry name" value="Sig_transdc_His_kin-like_C"/>
</dbReference>
<evidence type="ECO:0000256" key="13">
    <source>
        <dbReference type="ARBA" id="ARBA00022840"/>
    </source>
</evidence>
<protein>
    <recommendedName>
        <fullName evidence="4">Phosphate regulon sensor protein PhoR</fullName>
        <ecNumber evidence="3">2.7.13.3</ecNumber>
    </recommendedName>
</protein>
<organism evidence="19 20">
    <name type="scientific">Dechloromonas denitrificans</name>
    <dbReference type="NCBI Taxonomy" id="281362"/>
    <lineage>
        <taxon>Bacteria</taxon>
        <taxon>Pseudomonadati</taxon>
        <taxon>Pseudomonadota</taxon>
        <taxon>Betaproteobacteria</taxon>
        <taxon>Rhodocyclales</taxon>
        <taxon>Azonexaceae</taxon>
        <taxon>Dechloromonas</taxon>
    </lineage>
</organism>
<dbReference type="STRING" id="281362.AT959_16270"/>
<dbReference type="InterPro" id="IPR021766">
    <property type="entry name" value="PhoR_N"/>
</dbReference>
<evidence type="ECO:0000256" key="16">
    <source>
        <dbReference type="ARBA" id="ARBA00023136"/>
    </source>
</evidence>
<keyword evidence="16" id="KW-0472">Membrane</keyword>
<evidence type="ECO:0000256" key="1">
    <source>
        <dbReference type="ARBA" id="ARBA00000085"/>
    </source>
</evidence>
<dbReference type="FunFam" id="1.10.287.130:FF:000008">
    <property type="entry name" value="Two-component sensor histidine kinase"/>
    <property type="match status" value="1"/>
</dbReference>
<evidence type="ECO:0000256" key="2">
    <source>
        <dbReference type="ARBA" id="ARBA00004236"/>
    </source>
</evidence>
<dbReference type="RefSeq" id="WP_066885243.1">
    <property type="nucleotide sequence ID" value="NZ_LODL01000035.1"/>
</dbReference>
<keyword evidence="9" id="KW-0808">Transferase</keyword>
<dbReference type="GO" id="GO:0005886">
    <property type="term" value="C:plasma membrane"/>
    <property type="evidence" value="ECO:0007669"/>
    <property type="project" value="UniProtKB-SubCell"/>
</dbReference>
<evidence type="ECO:0000313" key="19">
    <source>
        <dbReference type="EMBL" id="KXB29501.1"/>
    </source>
</evidence>
<dbReference type="NCBIfam" id="NF008235">
    <property type="entry name" value="PRK11006.1"/>
    <property type="match status" value="1"/>
</dbReference>
<dbReference type="PRINTS" id="PR00344">
    <property type="entry name" value="BCTRLSENSOR"/>
</dbReference>
<evidence type="ECO:0000256" key="5">
    <source>
        <dbReference type="ARBA" id="ARBA00022448"/>
    </source>
</evidence>
<keyword evidence="13" id="KW-0067">ATP-binding</keyword>
<keyword evidence="5" id="KW-0813">Transport</keyword>
<evidence type="ECO:0000256" key="4">
    <source>
        <dbReference type="ARBA" id="ARBA00019665"/>
    </source>
</evidence>
<dbReference type="Proteomes" id="UP000070186">
    <property type="component" value="Unassembled WGS sequence"/>
</dbReference>
<dbReference type="Gene3D" id="3.30.450.20">
    <property type="entry name" value="PAS domain"/>
    <property type="match status" value="1"/>
</dbReference>
<dbReference type="Gene3D" id="1.10.287.130">
    <property type="match status" value="1"/>
</dbReference>
<dbReference type="PROSITE" id="PS50109">
    <property type="entry name" value="HIS_KIN"/>
    <property type="match status" value="1"/>
</dbReference>
<dbReference type="Pfam" id="PF11808">
    <property type="entry name" value="PhoR"/>
    <property type="match status" value="1"/>
</dbReference>
<dbReference type="SMART" id="SM00387">
    <property type="entry name" value="HATPase_c"/>
    <property type="match status" value="1"/>
</dbReference>
<dbReference type="InterPro" id="IPR003594">
    <property type="entry name" value="HATPase_dom"/>
</dbReference>
<dbReference type="CDD" id="cd00082">
    <property type="entry name" value="HisKA"/>
    <property type="match status" value="1"/>
</dbReference>
<dbReference type="NCBIfam" id="TIGR02966">
    <property type="entry name" value="phoR_proteo"/>
    <property type="match status" value="1"/>
</dbReference>
<evidence type="ECO:0000256" key="14">
    <source>
        <dbReference type="ARBA" id="ARBA00022989"/>
    </source>
</evidence>
<dbReference type="InterPro" id="IPR036097">
    <property type="entry name" value="HisK_dim/P_sf"/>
</dbReference>
<evidence type="ECO:0000256" key="3">
    <source>
        <dbReference type="ARBA" id="ARBA00012438"/>
    </source>
</evidence>
<comment type="caution">
    <text evidence="19">The sequence shown here is derived from an EMBL/GenBank/DDBJ whole genome shotgun (WGS) entry which is preliminary data.</text>
</comment>